<feature type="compositionally biased region" description="Low complexity" evidence="1">
    <location>
        <begin position="49"/>
        <end position="64"/>
    </location>
</feature>
<feature type="compositionally biased region" description="Polar residues" evidence="1">
    <location>
        <begin position="151"/>
        <end position="175"/>
    </location>
</feature>
<dbReference type="Proteomes" id="UP001642482">
    <property type="component" value="Unassembled WGS sequence"/>
</dbReference>
<feature type="compositionally biased region" description="Low complexity" evidence="1">
    <location>
        <begin position="264"/>
        <end position="277"/>
    </location>
</feature>
<feature type="compositionally biased region" description="Polar residues" evidence="1">
    <location>
        <begin position="976"/>
        <end position="1002"/>
    </location>
</feature>
<evidence type="ECO:0008006" key="4">
    <source>
        <dbReference type="Google" id="ProtNLM"/>
    </source>
</evidence>
<feature type="region of interest" description="Disordered" evidence="1">
    <location>
        <begin position="766"/>
        <end position="803"/>
    </location>
</feature>
<comment type="caution">
    <text evidence="2">The sequence shown here is derived from an EMBL/GenBank/DDBJ whole genome shotgun (WGS) entry which is preliminary data.</text>
</comment>
<organism evidence="2 3">
    <name type="scientific">Sporothrix eucalyptigena</name>
    <dbReference type="NCBI Taxonomy" id="1812306"/>
    <lineage>
        <taxon>Eukaryota</taxon>
        <taxon>Fungi</taxon>
        <taxon>Dikarya</taxon>
        <taxon>Ascomycota</taxon>
        <taxon>Pezizomycotina</taxon>
        <taxon>Sordariomycetes</taxon>
        <taxon>Sordariomycetidae</taxon>
        <taxon>Ophiostomatales</taxon>
        <taxon>Ophiostomataceae</taxon>
        <taxon>Sporothrix</taxon>
    </lineage>
</organism>
<feature type="compositionally biased region" description="Low complexity" evidence="1">
    <location>
        <begin position="137"/>
        <end position="150"/>
    </location>
</feature>
<evidence type="ECO:0000313" key="2">
    <source>
        <dbReference type="EMBL" id="CAK7214296.1"/>
    </source>
</evidence>
<evidence type="ECO:0000256" key="1">
    <source>
        <dbReference type="SAM" id="MobiDB-lite"/>
    </source>
</evidence>
<dbReference type="PANTHER" id="PTHR23202:SF119">
    <property type="entry name" value="TWENTY-FOUR, ISOFORM B"/>
    <property type="match status" value="1"/>
</dbReference>
<feature type="compositionally biased region" description="Basic and acidic residues" evidence="1">
    <location>
        <begin position="775"/>
        <end position="784"/>
    </location>
</feature>
<accession>A0ABP0B4W2</accession>
<feature type="compositionally biased region" description="Polar residues" evidence="1">
    <location>
        <begin position="790"/>
        <end position="803"/>
    </location>
</feature>
<feature type="compositionally biased region" description="Low complexity" evidence="1">
    <location>
        <begin position="908"/>
        <end position="957"/>
    </location>
</feature>
<feature type="region of interest" description="Disordered" evidence="1">
    <location>
        <begin position="45"/>
        <end position="305"/>
    </location>
</feature>
<feature type="region of interest" description="Disordered" evidence="1">
    <location>
        <begin position="815"/>
        <end position="1002"/>
    </location>
</feature>
<feature type="compositionally biased region" description="Low complexity" evidence="1">
    <location>
        <begin position="290"/>
        <end position="305"/>
    </location>
</feature>
<feature type="compositionally biased region" description="Polar residues" evidence="1">
    <location>
        <begin position="77"/>
        <end position="86"/>
    </location>
</feature>
<feature type="compositionally biased region" description="Pro residues" evidence="1">
    <location>
        <begin position="237"/>
        <end position="250"/>
    </location>
</feature>
<sequence>MDSVKFVPPGGHRACLSCSAAKAKCVFADDGDGGDGFVDGLDFINSTTSDLAGPSQSSSSAKAGGQEGTPAVPRPGTSRSTFSVAPQNAGPPPGKTPSRIPNSVGEPGPSTLSRQPAGTRGYPAEQASSFPASRIPSLSKLSTSTGSASSPTYRGSGNSQPLQKRSTPGVQQQSPALEGPSSLLMQQQYAGGPTPSPGVKSTSISNMPSMPGHAPIPGSGQHQGQHPLSAPTQNAALPPPPSFSIRPPLPVGSSALSADPNHHSNSGSSSSGTAVPPGSGGNNPGPPPFATGQAPPGSPTTTGPAAAAAAAAAAVAPNAHQALIDSIFNMEERKADEILRLYRDTFSKFNPFMEPTSPDTKVADLQAEKPLVWLSIVFVTCYHDFERQSRLAGAIIYYITDKVFLSNAKSLSLLQGLLIIVNWFITQNFVLPQFTNLIHVTMAVITDLGLNKLEFSKTLTRQPLDRYVAKTMHGPHMVAPDEGHTLEERRALAGGFVLSHAMSDGILMVTPLHYTLQLEDTCRVFEASYMEKAAASAPISAVDTADYQLAITVRLYYLISRVLQVQREADLCGGRFMIPVRTHIENFVTELSRTWDGLSNELKDDFKIQLTYYTARIYIYELSLSAYSSPFKVHSTPSQDSDDGSMPIDGDMPIQCYLAVKSFFDIYLRLPVSLYYQFPVTLMTQLVHADITLAKLTAYFCGNTQPPGVPEGVTLPAFKEVIEAVASRFERARDQPHPLGYAVKNIIYTAFAARLRSYKTLDLASRRKNKKKGKEKAVATERKAKAPVQRATSQAQQLPNSNTVLSISNLIGTVPEQMNTEPDSDSEGNGPKVYNAGEMDVEANNRDDDMHGDLPDRSRPFTVDEESGLDHDVDMEGQEDSDDEEEAEEWRAWFNDFQSTLLGRPKPTSTTTGSVTGASAAPPSAGTASVSNATDSVAASSASIASVSGGASISGRSGTDDGYLVNPLMRHKGPSNVGSIGSLLNNSDQEPNYTNFMQGRKR</sequence>
<name>A0ABP0B4W2_9PEZI</name>
<proteinExistence type="predicted"/>
<keyword evidence="3" id="KW-1185">Reference proteome</keyword>
<gene>
    <name evidence="2" type="ORF">SEUCBS140593_002140</name>
</gene>
<protein>
    <recommendedName>
        <fullName evidence="4">C6 zinc finger domain containing protein</fullName>
    </recommendedName>
</protein>
<feature type="compositionally biased region" description="Polar residues" evidence="1">
    <location>
        <begin position="199"/>
        <end position="208"/>
    </location>
</feature>
<dbReference type="EMBL" id="CAWUHD010000013">
    <property type="protein sequence ID" value="CAK7214296.1"/>
    <property type="molecule type" value="Genomic_DNA"/>
</dbReference>
<dbReference type="PANTHER" id="PTHR23202">
    <property type="entry name" value="WASP INTERACTING PROTEIN-RELATED"/>
    <property type="match status" value="1"/>
</dbReference>
<feature type="compositionally biased region" description="Acidic residues" evidence="1">
    <location>
        <begin position="875"/>
        <end position="888"/>
    </location>
</feature>
<feature type="compositionally biased region" description="Basic and acidic residues" evidence="1">
    <location>
        <begin position="843"/>
        <end position="859"/>
    </location>
</feature>
<reference evidence="2 3" key="1">
    <citation type="submission" date="2024-01" db="EMBL/GenBank/DDBJ databases">
        <authorList>
            <person name="Allen C."/>
            <person name="Tagirdzhanova G."/>
        </authorList>
    </citation>
    <scope>NUCLEOTIDE SEQUENCE [LARGE SCALE GENOMIC DNA]</scope>
</reference>
<evidence type="ECO:0000313" key="3">
    <source>
        <dbReference type="Proteomes" id="UP001642482"/>
    </source>
</evidence>
<feature type="compositionally biased region" description="Polar residues" evidence="1">
    <location>
        <begin position="220"/>
        <end position="235"/>
    </location>
</feature>